<dbReference type="OrthoDB" id="10264870at2759"/>
<reference evidence="2" key="1">
    <citation type="journal article" date="2016" name="Nat. Genet.">
        <title>A high-quality carrot genome assembly provides new insights into carotenoid accumulation and asterid genome evolution.</title>
        <authorList>
            <person name="Iorizzo M."/>
            <person name="Ellison S."/>
            <person name="Senalik D."/>
            <person name="Zeng P."/>
            <person name="Satapoomin P."/>
            <person name="Huang J."/>
            <person name="Bowman M."/>
            <person name="Iovene M."/>
            <person name="Sanseverino W."/>
            <person name="Cavagnaro P."/>
            <person name="Yildiz M."/>
            <person name="Macko-Podgorni A."/>
            <person name="Moranska E."/>
            <person name="Grzebelus E."/>
            <person name="Grzebelus D."/>
            <person name="Ashrafi H."/>
            <person name="Zheng Z."/>
            <person name="Cheng S."/>
            <person name="Spooner D."/>
            <person name="Van Deynze A."/>
            <person name="Simon P."/>
        </authorList>
    </citation>
    <scope>NUCLEOTIDE SEQUENCE [LARGE SCALE GENOMIC DNA]</scope>
    <source>
        <tissue evidence="2">Leaf</tissue>
    </source>
</reference>
<feature type="region of interest" description="Disordered" evidence="1">
    <location>
        <begin position="143"/>
        <end position="162"/>
    </location>
</feature>
<feature type="compositionally biased region" description="Acidic residues" evidence="1">
    <location>
        <begin position="144"/>
        <end position="153"/>
    </location>
</feature>
<dbReference type="Pfam" id="PF12767">
    <property type="entry name" value="SAGA-Tad1"/>
    <property type="match status" value="1"/>
</dbReference>
<dbReference type="InterPro" id="IPR024738">
    <property type="entry name" value="Hfi1/Tada1"/>
</dbReference>
<protein>
    <submittedName>
        <fullName evidence="2">Uncharacterized protein</fullName>
    </submittedName>
</protein>
<dbReference type="GO" id="GO:0003713">
    <property type="term" value="F:transcription coactivator activity"/>
    <property type="evidence" value="ECO:0007669"/>
    <property type="project" value="TreeGrafter"/>
</dbReference>
<dbReference type="EMBL" id="LNRQ01000001">
    <property type="protein sequence ID" value="KZN09025.1"/>
    <property type="molecule type" value="Genomic_DNA"/>
</dbReference>
<dbReference type="KEGG" id="dcr:108205326"/>
<dbReference type="PANTHER" id="PTHR21277">
    <property type="entry name" value="TRANSCRIPTIONAL ADAPTER 1"/>
    <property type="match status" value="1"/>
</dbReference>
<evidence type="ECO:0000313" key="4">
    <source>
        <dbReference type="Proteomes" id="UP000077755"/>
    </source>
</evidence>
<dbReference type="AlphaFoldDB" id="A0A166GJC0"/>
<accession>A0A166GJC0</accession>
<reference evidence="3" key="2">
    <citation type="submission" date="2022-03" db="EMBL/GenBank/DDBJ databases">
        <title>Draft title - Genomic analysis of global carrot germplasm unveils the trajectory of domestication and the origin of high carotenoid orange carrot.</title>
        <authorList>
            <person name="Iorizzo M."/>
            <person name="Ellison S."/>
            <person name="Senalik D."/>
            <person name="Macko-Podgorni A."/>
            <person name="Grzebelus D."/>
            <person name="Bostan H."/>
            <person name="Rolling W."/>
            <person name="Curaba J."/>
            <person name="Simon P."/>
        </authorList>
    </citation>
    <scope>NUCLEOTIDE SEQUENCE</scope>
    <source>
        <tissue evidence="3">Leaf</tissue>
    </source>
</reference>
<dbReference type="EMBL" id="CP093343">
    <property type="protein sequence ID" value="WOG82478.1"/>
    <property type="molecule type" value="Genomic_DNA"/>
</dbReference>
<dbReference type="GO" id="GO:0006357">
    <property type="term" value="P:regulation of transcription by RNA polymerase II"/>
    <property type="evidence" value="ECO:0007669"/>
    <property type="project" value="TreeGrafter"/>
</dbReference>
<dbReference type="STRING" id="79200.A0A166GJC0"/>
<dbReference type="OMA" id="PQNIAYE"/>
<evidence type="ECO:0000256" key="1">
    <source>
        <dbReference type="SAM" id="MobiDB-lite"/>
    </source>
</evidence>
<gene>
    <name evidence="2" type="ORF">DCAR_001681</name>
    <name evidence="3" type="ORF">DCAR_0101643</name>
</gene>
<feature type="compositionally biased region" description="Basic and acidic residues" evidence="1">
    <location>
        <begin position="104"/>
        <end position="115"/>
    </location>
</feature>
<feature type="region of interest" description="Disordered" evidence="1">
    <location>
        <begin position="90"/>
        <end position="127"/>
    </location>
</feature>
<dbReference type="PANTHER" id="PTHR21277:SF44">
    <property type="entry name" value="TRANSCRIPTIONAL REGULATOR OF RNA POLII, SAGA, SUBUNIT"/>
    <property type="match status" value="1"/>
</dbReference>
<evidence type="ECO:0000313" key="3">
    <source>
        <dbReference type="EMBL" id="WOG82478.1"/>
    </source>
</evidence>
<organism evidence="2">
    <name type="scientific">Daucus carota subsp. sativus</name>
    <name type="common">Carrot</name>
    <dbReference type="NCBI Taxonomy" id="79200"/>
    <lineage>
        <taxon>Eukaryota</taxon>
        <taxon>Viridiplantae</taxon>
        <taxon>Streptophyta</taxon>
        <taxon>Embryophyta</taxon>
        <taxon>Tracheophyta</taxon>
        <taxon>Spermatophyta</taxon>
        <taxon>Magnoliopsida</taxon>
        <taxon>eudicotyledons</taxon>
        <taxon>Gunneridae</taxon>
        <taxon>Pentapetalae</taxon>
        <taxon>asterids</taxon>
        <taxon>campanulids</taxon>
        <taxon>Apiales</taxon>
        <taxon>Apiaceae</taxon>
        <taxon>Apioideae</taxon>
        <taxon>Scandiceae</taxon>
        <taxon>Daucinae</taxon>
        <taxon>Daucus</taxon>
        <taxon>Daucus sect. Daucus</taxon>
    </lineage>
</organism>
<dbReference type="Gramene" id="KZN09025">
    <property type="protein sequence ID" value="KZN09025"/>
    <property type="gene ID" value="DCAR_001681"/>
</dbReference>
<proteinExistence type="predicted"/>
<name>A0A166GJC0_DAUCS</name>
<dbReference type="Proteomes" id="UP000077755">
    <property type="component" value="Chromosome 1"/>
</dbReference>
<evidence type="ECO:0000313" key="2">
    <source>
        <dbReference type="EMBL" id="KZN09025.1"/>
    </source>
</evidence>
<dbReference type="GO" id="GO:0000124">
    <property type="term" value="C:SAGA complex"/>
    <property type="evidence" value="ECO:0007669"/>
    <property type="project" value="TreeGrafter"/>
</dbReference>
<sequence>MVASEKFTRVDTVELKDVMCRKIGRRRAEKYFAQLKNFFCLKVGKCEFDKSCMRILGKENLCLHNQLIRTILKNSCVSAVSPLRVRVQSLNSVPPSPHNGRSLANRDRGKFRDRPSPLGPLGKSQQSATELLSLGSRPPVEVVSVEDGEEVEQAAESPSIQSRSPFTAPLGILVNKGARKALSSGTQKKFQALTCQQTCELPDAKYLKNRLEQKLEMDGFNISVDCANVMNNGLDCYLKRLIEPCIRLAGSRCIKERLPHIIDQRLTGLKSTLPVTERFLEKPSNSTYASLLDFCVVMESNPCILGGDWPVLLEKACACAYEE</sequence>
<keyword evidence="4" id="KW-1185">Reference proteome</keyword>